<comment type="caution">
    <text evidence="1">The sequence shown here is derived from an EMBL/GenBank/DDBJ whole genome shotgun (WGS) entry which is preliminary data.</text>
</comment>
<reference evidence="1" key="2">
    <citation type="journal article" date="2022" name="New Phytol.">
        <title>Evolutionary transition to the ectomycorrhizal habit in the genomes of a hyperdiverse lineage of mushroom-forming fungi.</title>
        <authorList>
            <person name="Looney B."/>
            <person name="Miyauchi S."/>
            <person name="Morin E."/>
            <person name="Drula E."/>
            <person name="Courty P.E."/>
            <person name="Kohler A."/>
            <person name="Kuo A."/>
            <person name="LaButti K."/>
            <person name="Pangilinan J."/>
            <person name="Lipzen A."/>
            <person name="Riley R."/>
            <person name="Andreopoulos W."/>
            <person name="He G."/>
            <person name="Johnson J."/>
            <person name="Nolan M."/>
            <person name="Tritt A."/>
            <person name="Barry K.W."/>
            <person name="Grigoriev I.V."/>
            <person name="Nagy L.G."/>
            <person name="Hibbett D."/>
            <person name="Henrissat B."/>
            <person name="Matheny P.B."/>
            <person name="Labbe J."/>
            <person name="Martin F.M."/>
        </authorList>
    </citation>
    <scope>NUCLEOTIDE SEQUENCE</scope>
    <source>
        <strain evidence="1">FP105234-sp</strain>
    </source>
</reference>
<gene>
    <name evidence="1" type="ORF">FA95DRAFT_1586698</name>
</gene>
<reference evidence="1" key="1">
    <citation type="submission" date="2021-02" db="EMBL/GenBank/DDBJ databases">
        <authorList>
            <consortium name="DOE Joint Genome Institute"/>
            <person name="Ahrendt S."/>
            <person name="Looney B.P."/>
            <person name="Miyauchi S."/>
            <person name="Morin E."/>
            <person name="Drula E."/>
            <person name="Courty P.E."/>
            <person name="Chicoki N."/>
            <person name="Fauchery L."/>
            <person name="Kohler A."/>
            <person name="Kuo A."/>
            <person name="Labutti K."/>
            <person name="Pangilinan J."/>
            <person name="Lipzen A."/>
            <person name="Riley R."/>
            <person name="Andreopoulos W."/>
            <person name="He G."/>
            <person name="Johnson J."/>
            <person name="Barry K.W."/>
            <person name="Grigoriev I.V."/>
            <person name="Nagy L."/>
            <person name="Hibbett D."/>
            <person name="Henrissat B."/>
            <person name="Matheny P.B."/>
            <person name="Labbe J."/>
            <person name="Martin F."/>
        </authorList>
    </citation>
    <scope>NUCLEOTIDE SEQUENCE</scope>
    <source>
        <strain evidence="1">FP105234-sp</strain>
    </source>
</reference>
<protein>
    <submittedName>
        <fullName evidence="1">Alpha/beta-hydrolase</fullName>
    </submittedName>
</protein>
<dbReference type="Proteomes" id="UP000814033">
    <property type="component" value="Unassembled WGS sequence"/>
</dbReference>
<proteinExistence type="predicted"/>
<sequence>MSGPSDTTSNLLPATLGEPAPLVIVEGFLGGVGETVWGHFQHYLNAEDDAAGSTRRRVIFANVGPVSSLHDRACELFYALTGGTVDYGAEHSTSNEHGRYGRAHPHGLYEAWSVTRPLHFLGHSVGGSTIVKLQHLISSGFFGRTHHPDMLLSLTSVSSPFRGTQIVYPLGEHETAAPAVRALSVGAALAQCVYAAAYLAPVLARVVDVRAEARALSFREASPAAAWACGWAQSRDAAPFDVTFEAADARAAAGEGAVHARTYYRSYAACMTEKCAEGETHRPSWRSLWSLPLQYGASLIGSYDFSVLRPIPSFLFPRPDDSSTMPPPFPSRERERDLESDIPAARLTEEYWANDGVVPVFSQWHPLECRSTRCHHHTKTTSVEKQAPHPGVWQKQAPHPGVWQVHLLEDAHHLSVMPVWVASRRQKEFWADIGAWLRDIDLLTT</sequence>
<evidence type="ECO:0000313" key="1">
    <source>
        <dbReference type="EMBL" id="KAI0052547.1"/>
    </source>
</evidence>
<name>A0ACB8S8M5_9AGAM</name>
<accession>A0ACB8S8M5</accession>
<keyword evidence="2" id="KW-1185">Reference proteome</keyword>
<organism evidence="1 2">
    <name type="scientific">Auriscalpium vulgare</name>
    <dbReference type="NCBI Taxonomy" id="40419"/>
    <lineage>
        <taxon>Eukaryota</taxon>
        <taxon>Fungi</taxon>
        <taxon>Dikarya</taxon>
        <taxon>Basidiomycota</taxon>
        <taxon>Agaricomycotina</taxon>
        <taxon>Agaricomycetes</taxon>
        <taxon>Russulales</taxon>
        <taxon>Auriscalpiaceae</taxon>
        <taxon>Auriscalpium</taxon>
    </lineage>
</organism>
<dbReference type="EMBL" id="MU275845">
    <property type="protein sequence ID" value="KAI0052547.1"/>
    <property type="molecule type" value="Genomic_DNA"/>
</dbReference>
<evidence type="ECO:0000313" key="2">
    <source>
        <dbReference type="Proteomes" id="UP000814033"/>
    </source>
</evidence>